<accession>A0A9C6TGN9</accession>
<dbReference type="InterPro" id="IPR006527">
    <property type="entry name" value="F-box-assoc_dom_typ1"/>
</dbReference>
<dbReference type="NCBIfam" id="TIGR01640">
    <property type="entry name" value="F_box_assoc_1"/>
    <property type="match status" value="1"/>
</dbReference>
<dbReference type="PANTHER" id="PTHR31672">
    <property type="entry name" value="BNACNNG10540D PROTEIN"/>
    <property type="match status" value="1"/>
</dbReference>
<evidence type="ECO:0000259" key="1">
    <source>
        <dbReference type="Pfam" id="PF07734"/>
    </source>
</evidence>
<dbReference type="PANTHER" id="PTHR31672:SF13">
    <property type="entry name" value="F-BOX PROTEIN CPR30-LIKE"/>
    <property type="match status" value="1"/>
</dbReference>
<protein>
    <submittedName>
        <fullName evidence="3">Uncharacterized protein LOC127744890</fullName>
    </submittedName>
</protein>
<dbReference type="Pfam" id="PF07734">
    <property type="entry name" value="FBA_1"/>
    <property type="match status" value="1"/>
</dbReference>
<name>A0A9C6TGN9_ARADU</name>
<evidence type="ECO:0000313" key="3">
    <source>
        <dbReference type="RefSeq" id="XP_052113680.1"/>
    </source>
</evidence>
<dbReference type="InterPro" id="IPR017451">
    <property type="entry name" value="F-box-assoc_interact_dom"/>
</dbReference>
<proteinExistence type="predicted"/>
<dbReference type="KEGG" id="adu:127744890"/>
<dbReference type="GeneID" id="127744890"/>
<reference evidence="2" key="1">
    <citation type="journal article" date="2016" name="Nat. Genet.">
        <title>The genome sequences of Arachis duranensis and Arachis ipaensis, the diploid ancestors of cultivated peanut.</title>
        <authorList>
            <person name="Bertioli D.J."/>
            <person name="Cannon S.B."/>
            <person name="Froenicke L."/>
            <person name="Huang G."/>
            <person name="Farmer A.D."/>
            <person name="Cannon E.K."/>
            <person name="Liu X."/>
            <person name="Gao D."/>
            <person name="Clevenger J."/>
            <person name="Dash S."/>
            <person name="Ren L."/>
            <person name="Moretzsohn M.C."/>
            <person name="Shirasawa K."/>
            <person name="Huang W."/>
            <person name="Vidigal B."/>
            <person name="Abernathy B."/>
            <person name="Chu Y."/>
            <person name="Niederhuth C.E."/>
            <person name="Umale P."/>
            <person name="Araujo A.C."/>
            <person name="Kozik A."/>
            <person name="Kim K.D."/>
            <person name="Burow M.D."/>
            <person name="Varshney R.K."/>
            <person name="Wang X."/>
            <person name="Zhang X."/>
            <person name="Barkley N."/>
            <person name="Guimaraes P.M."/>
            <person name="Isobe S."/>
            <person name="Guo B."/>
            <person name="Liao B."/>
            <person name="Stalker H.T."/>
            <person name="Schmitz R.J."/>
            <person name="Scheffler B.E."/>
            <person name="Leal-Bertioli S.C."/>
            <person name="Xun X."/>
            <person name="Jackson S.A."/>
            <person name="Michelmore R."/>
            <person name="Ozias-Akins P."/>
        </authorList>
    </citation>
    <scope>NUCLEOTIDE SEQUENCE [LARGE SCALE GENOMIC DNA]</scope>
    <source>
        <strain evidence="2">cv. V14167</strain>
    </source>
</reference>
<sequence length="380" mass="43972">MSDISTNGTKLPHINDDLIWKIFVKVEPKTVGRLKVVNKAWKYRLSTPLFIKQNWEKNKHRDKSVIIGIGYPPADQNSQWFVRVMADTGAQIQFSIPFNINGFWFYSLIGSDHGVLCVRVSPGGLNARLIIWNPLTRKTNFVTDEAIRHCSHAVSLYAFGFTHDSMEYRILHVYKKHIEKRRMSWALYNSIDADWVDSGTFESNVQKLGPKSIVNDEKAYWVGWDGVGYLNPVSICTFNLQQQQCYEGNIPDETKSTYHTLTHFKEGVGFISYHNIGFMKQMVVWGLKEDNNNMLVWDKFFKVSEIAIPHNPTLFVGKDILSIMELRCSSGGSNDTERTDILLTRLKFMSSTRDILLHQTWQERVYVKTITMYSEELYMV</sequence>
<dbReference type="InterPro" id="IPR050796">
    <property type="entry name" value="SCF_F-box_component"/>
</dbReference>
<dbReference type="AlphaFoldDB" id="A0A9C6TGN9"/>
<dbReference type="Proteomes" id="UP000515211">
    <property type="component" value="Chromosome 2"/>
</dbReference>
<reference evidence="3" key="2">
    <citation type="submission" date="2025-08" db="UniProtKB">
        <authorList>
            <consortium name="RefSeq"/>
        </authorList>
    </citation>
    <scope>IDENTIFICATION</scope>
    <source>
        <tissue evidence="3">Whole plant</tissue>
    </source>
</reference>
<keyword evidence="2" id="KW-1185">Reference proteome</keyword>
<dbReference type="RefSeq" id="XP_052113680.1">
    <property type="nucleotide sequence ID" value="XM_052257720.1"/>
</dbReference>
<gene>
    <name evidence="3" type="primary">LOC127744890</name>
</gene>
<dbReference type="SUPFAM" id="SSF81383">
    <property type="entry name" value="F-box domain"/>
    <property type="match status" value="1"/>
</dbReference>
<evidence type="ECO:0000313" key="2">
    <source>
        <dbReference type="Proteomes" id="UP000515211"/>
    </source>
</evidence>
<organism evidence="2 3">
    <name type="scientific">Arachis duranensis</name>
    <name type="common">Wild peanut</name>
    <dbReference type="NCBI Taxonomy" id="130453"/>
    <lineage>
        <taxon>Eukaryota</taxon>
        <taxon>Viridiplantae</taxon>
        <taxon>Streptophyta</taxon>
        <taxon>Embryophyta</taxon>
        <taxon>Tracheophyta</taxon>
        <taxon>Spermatophyta</taxon>
        <taxon>Magnoliopsida</taxon>
        <taxon>eudicotyledons</taxon>
        <taxon>Gunneridae</taxon>
        <taxon>Pentapetalae</taxon>
        <taxon>rosids</taxon>
        <taxon>fabids</taxon>
        <taxon>Fabales</taxon>
        <taxon>Fabaceae</taxon>
        <taxon>Papilionoideae</taxon>
        <taxon>50 kb inversion clade</taxon>
        <taxon>dalbergioids sensu lato</taxon>
        <taxon>Dalbergieae</taxon>
        <taxon>Pterocarpus clade</taxon>
        <taxon>Arachis</taxon>
    </lineage>
</organism>
<dbReference type="InterPro" id="IPR036047">
    <property type="entry name" value="F-box-like_dom_sf"/>
</dbReference>
<feature type="domain" description="F-box associated beta-propeller type 1" evidence="1">
    <location>
        <begin position="115"/>
        <end position="309"/>
    </location>
</feature>